<dbReference type="EMBL" id="CP003261">
    <property type="protein sequence ID" value="AGK97783.1"/>
    <property type="molecule type" value="Genomic_DNA"/>
</dbReference>
<reference evidence="1 2" key="1">
    <citation type="submission" date="2012-01" db="EMBL/GenBank/DDBJ databases">
        <title>Complete sequence of chromosome of Clostridium pasteurianum BC1.</title>
        <authorList>
            <consortium name="US DOE Joint Genome Institute"/>
            <person name="Lucas S."/>
            <person name="Han J."/>
            <person name="Lapidus A."/>
            <person name="Cheng J.-F."/>
            <person name="Goodwin L."/>
            <person name="Pitluck S."/>
            <person name="Peters L."/>
            <person name="Mikhailova N."/>
            <person name="Teshima H."/>
            <person name="Detter J.C."/>
            <person name="Han C."/>
            <person name="Tapia R."/>
            <person name="Land M."/>
            <person name="Hauser L."/>
            <person name="Kyrpides N."/>
            <person name="Ivanova N."/>
            <person name="Pagani I."/>
            <person name="Dunn J."/>
            <person name="Taghavi S."/>
            <person name="Francis A."/>
            <person name="van der Lelie D."/>
            <person name="Woyke T."/>
        </authorList>
    </citation>
    <scope>NUCLEOTIDE SEQUENCE [LARGE SCALE GENOMIC DNA]</scope>
    <source>
        <strain evidence="1 2">BC1</strain>
    </source>
</reference>
<dbReference type="STRING" id="86416.Clopa_2947"/>
<dbReference type="AlphaFoldDB" id="R4K5D5"/>
<dbReference type="RefSeq" id="WP_015616077.1">
    <property type="nucleotide sequence ID" value="NC_021182.1"/>
</dbReference>
<proteinExistence type="predicted"/>
<dbReference type="PATRIC" id="fig|86416.3.peg.2932"/>
<dbReference type="eggNOG" id="ENOG502Z7TS">
    <property type="taxonomic scope" value="Bacteria"/>
</dbReference>
<dbReference type="OrthoDB" id="1642058at2"/>
<dbReference type="KEGG" id="cpas:Clopa_2947"/>
<dbReference type="InterPro" id="IPR025466">
    <property type="entry name" value="DUF4317"/>
</dbReference>
<name>R4K5D5_CLOPA</name>
<sequence>MNKKELVDLRKEFKLNSYMMSIKEVYSIYLKKDNNEIIKKELSYFDMLEVEIKELYLNNFKKVLTGTIDTKIFELNFNSENLEESTQDVLYKALTSEERVAEYADKIVEKISENYTYDTDIVINFVKAEYYKGSKKRREEIDESVEDSVQAIQFILCSINKVDIPKRVLKFDYEERTFKSNSALDTTINLNSPLDGFMFPSFSDGNMDVNKVIYYSSKSKQLNLKFVEEVLNCTIKHTAIEEKERFNAILNDVIGDKIKADAMQEIYEKINEKLEDSMDEEEPTMNMKEIKRVLEDSGIDNTEVLESSFEEICGGDYEFKVKNIIPDFRSKSIKIENEETSISINPRDLSSVKQVVDKNGTRCLVIELSGDVEINGFKLEMEGEDSSKLIPFAKTQDPEVVNNIQRA</sequence>
<accession>R4K5D5</accession>
<organism evidence="1 2">
    <name type="scientific">Clostridium pasteurianum BC1</name>
    <dbReference type="NCBI Taxonomy" id="86416"/>
    <lineage>
        <taxon>Bacteria</taxon>
        <taxon>Bacillati</taxon>
        <taxon>Bacillota</taxon>
        <taxon>Clostridia</taxon>
        <taxon>Eubacteriales</taxon>
        <taxon>Clostridiaceae</taxon>
        <taxon>Clostridium</taxon>
    </lineage>
</organism>
<keyword evidence="2" id="KW-1185">Reference proteome</keyword>
<dbReference type="Proteomes" id="UP000013523">
    <property type="component" value="Chromosome"/>
</dbReference>
<evidence type="ECO:0000313" key="2">
    <source>
        <dbReference type="Proteomes" id="UP000013523"/>
    </source>
</evidence>
<evidence type="ECO:0000313" key="1">
    <source>
        <dbReference type="EMBL" id="AGK97783.1"/>
    </source>
</evidence>
<dbReference type="Pfam" id="PF14199">
    <property type="entry name" value="DUF4317"/>
    <property type="match status" value="1"/>
</dbReference>
<gene>
    <name evidence="1" type="ORF">Clopa_2947</name>
</gene>
<evidence type="ECO:0008006" key="3">
    <source>
        <dbReference type="Google" id="ProtNLM"/>
    </source>
</evidence>
<dbReference type="HOGENOM" id="CLU_044566_1_0_9"/>
<protein>
    <recommendedName>
        <fullName evidence="3">DUF4317 family protein</fullName>
    </recommendedName>
</protein>